<dbReference type="Ensembl" id="ENSCATT00000054028.1">
    <property type="protein sequence ID" value="ENSCATP00000029768.1"/>
    <property type="gene ID" value="ENSCATG00000038102.1"/>
</dbReference>
<name>A0A2K5MWZ9_CERAT</name>
<protein>
    <submittedName>
        <fullName evidence="1">Uncharacterized protein</fullName>
    </submittedName>
</protein>
<organism evidence="1 2">
    <name type="scientific">Cercocebus atys</name>
    <name type="common">Sooty mangabey</name>
    <name type="synonym">Cercocebus torquatus atys</name>
    <dbReference type="NCBI Taxonomy" id="9531"/>
    <lineage>
        <taxon>Eukaryota</taxon>
        <taxon>Metazoa</taxon>
        <taxon>Chordata</taxon>
        <taxon>Craniata</taxon>
        <taxon>Vertebrata</taxon>
        <taxon>Euteleostomi</taxon>
        <taxon>Mammalia</taxon>
        <taxon>Eutheria</taxon>
        <taxon>Euarchontoglires</taxon>
        <taxon>Primates</taxon>
        <taxon>Haplorrhini</taxon>
        <taxon>Catarrhini</taxon>
        <taxon>Cercopithecidae</taxon>
        <taxon>Cercopithecinae</taxon>
        <taxon>Cercocebus</taxon>
    </lineage>
</organism>
<dbReference type="Proteomes" id="UP000233060">
    <property type="component" value="Unassembled WGS sequence"/>
</dbReference>
<dbReference type="AlphaFoldDB" id="A0A2K5MWZ9"/>
<evidence type="ECO:0000313" key="1">
    <source>
        <dbReference type="Ensembl" id="ENSCATP00000029768.1"/>
    </source>
</evidence>
<accession>A0A2K5MWZ9</accession>
<sequence>IQGVKIAFASVILTCLSLLAAGVSQVVLFQPVPTQETFPKAMGDLSCGFASHS</sequence>
<evidence type="ECO:0000313" key="2">
    <source>
        <dbReference type="Proteomes" id="UP000233060"/>
    </source>
</evidence>
<proteinExistence type="predicted"/>
<dbReference type="Bgee" id="ENSCATG00000038102">
    <property type="expression patterns" value="Expressed in bone marrow and 12 other cell types or tissues"/>
</dbReference>
<keyword evidence="2" id="KW-1185">Reference proteome</keyword>
<reference evidence="1" key="1">
    <citation type="submission" date="2025-08" db="UniProtKB">
        <authorList>
            <consortium name="Ensembl"/>
        </authorList>
    </citation>
    <scope>IDENTIFICATION</scope>
</reference>
<reference evidence="1" key="2">
    <citation type="submission" date="2025-09" db="UniProtKB">
        <authorList>
            <consortium name="Ensembl"/>
        </authorList>
    </citation>
    <scope>IDENTIFICATION</scope>
</reference>